<gene>
    <name evidence="2" type="ORF">DL240_03595</name>
</gene>
<accession>A0A328C9J8</accession>
<comment type="caution">
    <text evidence="2">The sequence shown here is derived from an EMBL/GenBank/DDBJ whole genome shotgun (WGS) entry which is preliminary data.</text>
</comment>
<proteinExistence type="predicted"/>
<dbReference type="OrthoDB" id="9804068at2"/>
<keyword evidence="1" id="KW-0472">Membrane</keyword>
<organism evidence="2 3">
    <name type="scientific">Lujinxingia litoralis</name>
    <dbReference type="NCBI Taxonomy" id="2211119"/>
    <lineage>
        <taxon>Bacteria</taxon>
        <taxon>Deltaproteobacteria</taxon>
        <taxon>Bradymonadales</taxon>
        <taxon>Lujinxingiaceae</taxon>
        <taxon>Lujinxingia</taxon>
    </lineage>
</organism>
<sequence>MKRLLKALIFSNVLVAAGAGALTLGSGHLWGTPAGELAGLGALVFCATLAVYSLDRWVEGRGEDRLAGSVRHVWLQGHRRTMSALIGVGLIGAGLSLWWVRLETVLALIPPGMVSVGYSLPVLVWRSARLKDVPGFKTPATALVWAAVTCGLPLVESGAAVSPQVAAWLVGERTLFIYALTLPFDVRDLQSDRLGGVLTLAGRLGEARCFDIAQVAASVVVLSALLRGLCGVAFGQWATALASLAALGLLLAGKRRFAARRPPGELYYAGGLDGLILVQALLLLLG</sequence>
<keyword evidence="1" id="KW-1133">Transmembrane helix</keyword>
<dbReference type="EMBL" id="QHKO01000001">
    <property type="protein sequence ID" value="RAL25307.1"/>
    <property type="molecule type" value="Genomic_DNA"/>
</dbReference>
<feature type="transmembrane region" description="Helical" evidence="1">
    <location>
        <begin position="37"/>
        <end position="55"/>
    </location>
</feature>
<feature type="transmembrane region" description="Helical" evidence="1">
    <location>
        <begin position="265"/>
        <end position="285"/>
    </location>
</feature>
<keyword evidence="3" id="KW-1185">Reference proteome</keyword>
<name>A0A328C9J8_9DELT</name>
<dbReference type="RefSeq" id="WP_111728479.1">
    <property type="nucleotide sequence ID" value="NZ_QHKO01000001.1"/>
</dbReference>
<dbReference type="AlphaFoldDB" id="A0A328C9J8"/>
<keyword evidence="1" id="KW-0812">Transmembrane</keyword>
<evidence type="ECO:0000256" key="1">
    <source>
        <dbReference type="SAM" id="Phobius"/>
    </source>
</evidence>
<feature type="transmembrane region" description="Helical" evidence="1">
    <location>
        <begin position="81"/>
        <end position="99"/>
    </location>
</feature>
<protein>
    <recommendedName>
        <fullName evidence="4">Prenyltransferase</fullName>
    </recommendedName>
</protein>
<reference evidence="2 3" key="1">
    <citation type="submission" date="2018-05" db="EMBL/GenBank/DDBJ databases">
        <title>Lujinxingia marina gen. nov. sp. nov., a new facultative anaerobic member of the class Deltaproteobacteria, and proposal of Lujinxingaceae fam. nov.</title>
        <authorList>
            <person name="Li C.-M."/>
        </authorList>
    </citation>
    <scope>NUCLEOTIDE SEQUENCE [LARGE SCALE GENOMIC DNA]</scope>
    <source>
        <strain evidence="2 3">B210</strain>
    </source>
</reference>
<evidence type="ECO:0000313" key="2">
    <source>
        <dbReference type="EMBL" id="RAL25307.1"/>
    </source>
</evidence>
<feature type="transmembrane region" description="Helical" evidence="1">
    <location>
        <begin position="105"/>
        <end position="125"/>
    </location>
</feature>
<evidence type="ECO:0000313" key="3">
    <source>
        <dbReference type="Proteomes" id="UP000249169"/>
    </source>
</evidence>
<evidence type="ECO:0008006" key="4">
    <source>
        <dbReference type="Google" id="ProtNLM"/>
    </source>
</evidence>
<dbReference type="Proteomes" id="UP000249169">
    <property type="component" value="Unassembled WGS sequence"/>
</dbReference>
<feature type="transmembrane region" description="Helical" evidence="1">
    <location>
        <begin position="234"/>
        <end position="253"/>
    </location>
</feature>